<dbReference type="Gene3D" id="3.30.70.20">
    <property type="match status" value="1"/>
</dbReference>
<keyword evidence="8" id="KW-0812">Transmembrane</keyword>
<keyword evidence="11" id="KW-1185">Reference proteome</keyword>
<evidence type="ECO:0000256" key="1">
    <source>
        <dbReference type="ARBA" id="ARBA00022448"/>
    </source>
</evidence>
<dbReference type="EMBL" id="JBIGHW010000012">
    <property type="protein sequence ID" value="MFG6442774.1"/>
    <property type="molecule type" value="Genomic_DNA"/>
</dbReference>
<dbReference type="RefSeq" id="WP_394400352.1">
    <property type="nucleotide sequence ID" value="NZ_JBIGHW010000012.1"/>
</dbReference>
<dbReference type="PROSITE" id="PS51379">
    <property type="entry name" value="4FE4S_FER_2"/>
    <property type="match status" value="2"/>
</dbReference>
<evidence type="ECO:0000256" key="8">
    <source>
        <dbReference type="SAM" id="Phobius"/>
    </source>
</evidence>
<evidence type="ECO:0000256" key="7">
    <source>
        <dbReference type="ARBA" id="ARBA00023014"/>
    </source>
</evidence>
<evidence type="ECO:0000256" key="5">
    <source>
        <dbReference type="ARBA" id="ARBA00022982"/>
    </source>
</evidence>
<keyword evidence="8" id="KW-1133">Transmembrane helix</keyword>
<feature type="transmembrane region" description="Helical" evidence="8">
    <location>
        <begin position="165"/>
        <end position="186"/>
    </location>
</feature>
<keyword evidence="5" id="KW-0249">Electron transport</keyword>
<gene>
    <name evidence="10" type="primary">napH</name>
    <name evidence="10" type="ORF">ACG0Z3_18960</name>
</gene>
<comment type="caution">
    <text evidence="10">The sequence shown here is derived from an EMBL/GenBank/DDBJ whole genome shotgun (WGS) entry which is preliminary data.</text>
</comment>
<keyword evidence="8" id="KW-0472">Membrane</keyword>
<dbReference type="PANTHER" id="PTHR30176:SF3">
    <property type="entry name" value="FERREDOXIN-TYPE PROTEIN NAPH"/>
    <property type="match status" value="1"/>
</dbReference>
<evidence type="ECO:0000256" key="3">
    <source>
        <dbReference type="ARBA" id="ARBA00022723"/>
    </source>
</evidence>
<proteinExistence type="predicted"/>
<dbReference type="SUPFAM" id="SSF54862">
    <property type="entry name" value="4Fe-4S ferredoxins"/>
    <property type="match status" value="1"/>
</dbReference>
<dbReference type="Pfam" id="PF12801">
    <property type="entry name" value="Fer4_5"/>
    <property type="match status" value="2"/>
</dbReference>
<dbReference type="InterPro" id="IPR011886">
    <property type="entry name" value="NapH_MauN"/>
</dbReference>
<dbReference type="PROSITE" id="PS00198">
    <property type="entry name" value="4FE4S_FER_1"/>
    <property type="match status" value="1"/>
</dbReference>
<accession>A0ABW7FN62</accession>
<keyword evidence="6" id="KW-0408">Iron</keyword>
<keyword evidence="3" id="KW-0479">Metal-binding</keyword>
<organism evidence="10 11">
    <name type="scientific">Pelomonas margarita</name>
    <dbReference type="NCBI Taxonomy" id="3299031"/>
    <lineage>
        <taxon>Bacteria</taxon>
        <taxon>Pseudomonadati</taxon>
        <taxon>Pseudomonadota</taxon>
        <taxon>Betaproteobacteria</taxon>
        <taxon>Burkholderiales</taxon>
        <taxon>Sphaerotilaceae</taxon>
        <taxon>Roseateles</taxon>
    </lineage>
</organism>
<feature type="domain" description="4Fe-4S ferredoxin-type" evidence="9">
    <location>
        <begin position="213"/>
        <end position="243"/>
    </location>
</feature>
<evidence type="ECO:0000259" key="9">
    <source>
        <dbReference type="PROSITE" id="PS51379"/>
    </source>
</evidence>
<dbReference type="NCBIfam" id="NF007013">
    <property type="entry name" value="PRK09477.1"/>
    <property type="match status" value="1"/>
</dbReference>
<dbReference type="InterPro" id="IPR017900">
    <property type="entry name" value="4Fe4S_Fe_S_CS"/>
</dbReference>
<name>A0ABW7FN62_9BURK</name>
<evidence type="ECO:0000313" key="11">
    <source>
        <dbReference type="Proteomes" id="UP001606301"/>
    </source>
</evidence>
<evidence type="ECO:0000256" key="6">
    <source>
        <dbReference type="ARBA" id="ARBA00023004"/>
    </source>
</evidence>
<reference evidence="10 11" key="1">
    <citation type="submission" date="2024-08" db="EMBL/GenBank/DDBJ databases">
        <authorList>
            <person name="Lu H."/>
        </authorList>
    </citation>
    <scope>NUCLEOTIDE SEQUENCE [LARGE SCALE GENOMIC DNA]</scope>
    <source>
        <strain evidence="10 11">LKC17W</strain>
    </source>
</reference>
<sequence length="283" mass="30280">MSAVLPAAPIERSAWRRQRFLLLRRASQLGVLALFLLGPWAGIWIVKGSLTSSMTLGTLPLTDPFVLAQSLAAGHWPQLSAVIGVALVLAFYGLLAGRAYCAWVCPVNIVTDAAAWARRRLHLSGGRAPSRRLRWWLLGAVLLACAATGQAVWESVNPVTLTQRALIFGGGLAWAAVAAVFAYDLLAAPRGWCGHLCPMGAAYALIGSKPLLRVAATHASRCDDCGDCYAACPEPQVLVAPLKGKDGAGPVITARECTACGRCVDVCHTDVLRFTHRFDRQRD</sequence>
<feature type="domain" description="4Fe-4S ferredoxin-type" evidence="9">
    <location>
        <begin position="248"/>
        <end position="277"/>
    </location>
</feature>
<keyword evidence="4" id="KW-0677">Repeat</keyword>
<protein>
    <submittedName>
        <fullName evidence="10">Quinol dehydrogenase ferredoxin subunit NapH</fullName>
    </submittedName>
</protein>
<keyword evidence="2" id="KW-0004">4Fe-4S</keyword>
<dbReference type="InterPro" id="IPR051684">
    <property type="entry name" value="Electron_Trans/Redox"/>
</dbReference>
<feature type="transmembrane region" description="Helical" evidence="8">
    <location>
        <begin position="76"/>
        <end position="95"/>
    </location>
</feature>
<dbReference type="Proteomes" id="UP001606301">
    <property type="component" value="Unassembled WGS sequence"/>
</dbReference>
<dbReference type="Pfam" id="PF12838">
    <property type="entry name" value="Fer4_7"/>
    <property type="match status" value="1"/>
</dbReference>
<dbReference type="PANTHER" id="PTHR30176">
    <property type="entry name" value="FERREDOXIN-TYPE PROTEIN NAPH"/>
    <property type="match status" value="1"/>
</dbReference>
<evidence type="ECO:0000256" key="4">
    <source>
        <dbReference type="ARBA" id="ARBA00022737"/>
    </source>
</evidence>
<evidence type="ECO:0000256" key="2">
    <source>
        <dbReference type="ARBA" id="ARBA00022485"/>
    </source>
</evidence>
<dbReference type="NCBIfam" id="TIGR02163">
    <property type="entry name" value="napH"/>
    <property type="match status" value="1"/>
</dbReference>
<keyword evidence="7" id="KW-0411">Iron-sulfur</keyword>
<evidence type="ECO:0000313" key="10">
    <source>
        <dbReference type="EMBL" id="MFG6442774.1"/>
    </source>
</evidence>
<feature type="transmembrane region" description="Helical" evidence="8">
    <location>
        <begin position="135"/>
        <end position="153"/>
    </location>
</feature>
<feature type="transmembrane region" description="Helical" evidence="8">
    <location>
        <begin position="26"/>
        <end position="46"/>
    </location>
</feature>
<dbReference type="InterPro" id="IPR017896">
    <property type="entry name" value="4Fe4S_Fe-S-bd"/>
</dbReference>
<keyword evidence="1" id="KW-0813">Transport</keyword>